<dbReference type="Proteomes" id="UP001620645">
    <property type="component" value="Unassembled WGS sequence"/>
</dbReference>
<accession>A0ABD2JI94</accession>
<evidence type="ECO:0000313" key="2">
    <source>
        <dbReference type="EMBL" id="KAL3090234.1"/>
    </source>
</evidence>
<gene>
    <name evidence="2" type="ORF">niasHS_006686</name>
</gene>
<protein>
    <submittedName>
        <fullName evidence="2">Uncharacterized protein</fullName>
    </submittedName>
</protein>
<organism evidence="2 3">
    <name type="scientific">Heterodera schachtii</name>
    <name type="common">Sugarbeet cyst nematode worm</name>
    <name type="synonym">Tylenchus schachtii</name>
    <dbReference type="NCBI Taxonomy" id="97005"/>
    <lineage>
        <taxon>Eukaryota</taxon>
        <taxon>Metazoa</taxon>
        <taxon>Ecdysozoa</taxon>
        <taxon>Nematoda</taxon>
        <taxon>Chromadorea</taxon>
        <taxon>Rhabditida</taxon>
        <taxon>Tylenchina</taxon>
        <taxon>Tylenchomorpha</taxon>
        <taxon>Tylenchoidea</taxon>
        <taxon>Heteroderidae</taxon>
        <taxon>Heteroderinae</taxon>
        <taxon>Heterodera</taxon>
    </lineage>
</organism>
<name>A0ABD2JI94_HETSC</name>
<feature type="region of interest" description="Disordered" evidence="1">
    <location>
        <begin position="514"/>
        <end position="539"/>
    </location>
</feature>
<evidence type="ECO:0000313" key="3">
    <source>
        <dbReference type="Proteomes" id="UP001620645"/>
    </source>
</evidence>
<comment type="caution">
    <text evidence="2">The sequence shown here is derived from an EMBL/GenBank/DDBJ whole genome shotgun (WGS) entry which is preliminary data.</text>
</comment>
<sequence>MDVWADIAKADFMDERFSRVITANKAYNLFQNSVAELDERSFRAQAAILNGLLTHHLDSMHGKCVDLRKIGLLLDHFDRLVLRSECLLAQNANISLLRCLVKCSFYCRFADFLLCSSIYQQSFNEFRLLAMAMFCYGLALKWACHKSVKGGNGTDSALLSLCAAELTTLLRTNLHADSQLEAEMHECDRNMLLSFLRCYSSSVPSKDCAQFGTSVTSFLQIDTTDPIALSELRFDVLPLLLTNAWPLRRNIHFLRRLAFILAYSSKLNYHLVLDPLFVGLSKCSTRENDFLCCSPENVTITDVKIFLVRLSSYMKLCKLYDEGVFVFPWIFHCAPNVQQQQFWSYINSLLDGKQESESLPTLVSITNSLEQIRFVDDFADFLPSSSRDVTHLTETMQILENLAKLPTNDEERQIFYLMAEKCATAAKTAIDGTLLPRETTADEEFAFGSRKIRKALFPPLGQNQFEPIRSDVIEKIDLFFSKKLERQTAQANENLVIKKEGEIGHEADSRCFAPQLTSESTQTDEITKQESPKNDQNEAMSKKLEDINSLMTRLTLHNRSLAKLFALNQTGSLF</sequence>
<keyword evidence="3" id="KW-1185">Reference proteome</keyword>
<proteinExistence type="predicted"/>
<evidence type="ECO:0000256" key="1">
    <source>
        <dbReference type="SAM" id="MobiDB-lite"/>
    </source>
</evidence>
<reference evidence="2 3" key="1">
    <citation type="submission" date="2024-10" db="EMBL/GenBank/DDBJ databases">
        <authorList>
            <person name="Kim D."/>
        </authorList>
    </citation>
    <scope>NUCLEOTIDE SEQUENCE [LARGE SCALE GENOMIC DNA]</scope>
    <source>
        <strain evidence="2">Taebaek</strain>
    </source>
</reference>
<feature type="compositionally biased region" description="Polar residues" evidence="1">
    <location>
        <begin position="515"/>
        <end position="524"/>
    </location>
</feature>
<feature type="compositionally biased region" description="Basic and acidic residues" evidence="1">
    <location>
        <begin position="525"/>
        <end position="539"/>
    </location>
</feature>
<dbReference type="AlphaFoldDB" id="A0ABD2JI94"/>
<dbReference type="EMBL" id="JBICCN010000143">
    <property type="protein sequence ID" value="KAL3090234.1"/>
    <property type="molecule type" value="Genomic_DNA"/>
</dbReference>